<dbReference type="OrthoDB" id="10258787at2759"/>
<dbReference type="WBParaSite" id="EVEC_0000316301-mRNA-1">
    <property type="protein sequence ID" value="EVEC_0000316301-mRNA-1"/>
    <property type="gene ID" value="EVEC_0000316301"/>
</dbReference>
<dbReference type="FunFam" id="1.25.40.470:FF:000028">
    <property type="entry name" value="Intraflagellar transport protein 140-like protein"/>
    <property type="match status" value="1"/>
</dbReference>
<evidence type="ECO:0000256" key="5">
    <source>
        <dbReference type="ARBA" id="ARBA00023273"/>
    </source>
</evidence>
<dbReference type="Gene3D" id="1.25.40.470">
    <property type="match status" value="2"/>
</dbReference>
<evidence type="ECO:0000259" key="7">
    <source>
        <dbReference type="Pfam" id="PF24762"/>
    </source>
</evidence>
<evidence type="ECO:0000256" key="4">
    <source>
        <dbReference type="ARBA" id="ARBA00023069"/>
    </source>
</evidence>
<keyword evidence="9" id="KW-1185">Reference proteome</keyword>
<evidence type="ECO:0000313" key="10">
    <source>
        <dbReference type="WBParaSite" id="EVEC_0000316301-mRNA-1"/>
    </source>
</evidence>
<evidence type="ECO:0000313" key="8">
    <source>
        <dbReference type="EMBL" id="VDD87728.1"/>
    </source>
</evidence>
<evidence type="ECO:0000256" key="3">
    <source>
        <dbReference type="ARBA" id="ARBA00022737"/>
    </source>
</evidence>
<dbReference type="GO" id="GO:0035721">
    <property type="term" value="P:intraciliary retrograde transport"/>
    <property type="evidence" value="ECO:0007669"/>
    <property type="project" value="TreeGrafter"/>
</dbReference>
<dbReference type="Pfam" id="PF24762">
    <property type="entry name" value="TPR_IF140-IFT172"/>
    <property type="match status" value="1"/>
</dbReference>
<dbReference type="GO" id="GO:0030991">
    <property type="term" value="C:intraciliary transport particle A"/>
    <property type="evidence" value="ECO:0007669"/>
    <property type="project" value="TreeGrafter"/>
</dbReference>
<name>A0A0N4UZU6_ENTVE</name>
<evidence type="ECO:0000256" key="1">
    <source>
        <dbReference type="ARBA" id="ARBA00004138"/>
    </source>
</evidence>
<feature type="domain" description="IF140 C-terminal TPR" evidence="6">
    <location>
        <begin position="493"/>
        <end position="619"/>
    </location>
</feature>
<dbReference type="InterPro" id="IPR056168">
    <property type="entry name" value="TPR_IF140/IFT172/WDR19"/>
</dbReference>
<keyword evidence="5" id="KW-0966">Cell projection</keyword>
<comment type="subcellular location">
    <subcellularLocation>
        <location evidence="1">Cell projection</location>
        <location evidence="1">Cilium</location>
    </subcellularLocation>
</comment>
<dbReference type="InterPro" id="IPR056156">
    <property type="entry name" value="TPR_IF140_C"/>
</dbReference>
<accession>A0A0N4UZU6</accession>
<evidence type="ECO:0000313" key="9">
    <source>
        <dbReference type="Proteomes" id="UP000274131"/>
    </source>
</evidence>
<dbReference type="Proteomes" id="UP000274131">
    <property type="component" value="Unassembled WGS sequence"/>
</dbReference>
<dbReference type="PANTHER" id="PTHR15722:SF7">
    <property type="entry name" value="INTRAFLAGELLAR TRANSPORT PROTEIN 140 HOMOLOG"/>
    <property type="match status" value="1"/>
</dbReference>
<evidence type="ECO:0000259" key="6">
    <source>
        <dbReference type="Pfam" id="PF24760"/>
    </source>
</evidence>
<reference evidence="8 9" key="2">
    <citation type="submission" date="2018-10" db="EMBL/GenBank/DDBJ databases">
        <authorList>
            <consortium name="Pathogen Informatics"/>
        </authorList>
    </citation>
    <scope>NUCLEOTIDE SEQUENCE [LARGE SCALE GENOMIC DNA]</scope>
</reference>
<keyword evidence="3" id="KW-0677">Repeat</keyword>
<feature type="domain" description="IF140/IFT172/WDR19 TPR" evidence="7">
    <location>
        <begin position="1"/>
        <end position="483"/>
    </location>
</feature>
<dbReference type="Pfam" id="PF24760">
    <property type="entry name" value="TPR_IF140_C"/>
    <property type="match status" value="1"/>
</dbReference>
<dbReference type="EMBL" id="UXUI01007463">
    <property type="protein sequence ID" value="VDD87728.1"/>
    <property type="molecule type" value="Genomic_DNA"/>
</dbReference>
<dbReference type="PANTHER" id="PTHR15722">
    <property type="entry name" value="IFT140/172-RELATED"/>
    <property type="match status" value="1"/>
</dbReference>
<proteinExistence type="predicted"/>
<dbReference type="AlphaFoldDB" id="A0A0N4UZU6"/>
<dbReference type="GO" id="GO:0005930">
    <property type="term" value="C:axoneme"/>
    <property type="evidence" value="ECO:0007669"/>
    <property type="project" value="TreeGrafter"/>
</dbReference>
<sequence>MDEAFKEIKFIKSDKVWEHMALMCVKTRRLDVALICLGNMGNARAARAVRDVMDSGEPNEIQIAYLAIQLGLYDEAQMLFKKCGRYDLINKFFQSSNNWKMAMDTANQYDRIHLRNTHYLYAADLELNENIEEAIKHYEISHTHSEEVPRVLIDNPKRLESYVQKNKDPKLKKWWAQYLESHGDTDAALRFYRQASDHLSIVRLLCYDNKIEEAKEMAESSGDRAACYHLARYFENNSDAKSAVSFFAKAHAYNSAIRIAKENKMVDQLANLALVAGESDMLEAARFYEQIPGQTDKAVMLYHKVGMIGKAMELAFATEQFTALDLIAKDLNESSEPRVLEKAAVFYANTQQYNQALKLLAYAKNYVGAIEFCKQYNVPITEEMAELLTPPKESMKSTGEWCEMLRNIAECCVMQQNYYSAAKKYTQAGDRVEAMRCLLKTGNTEKIIFFANTARDPNINILAANYLQTLDWKNDENILKHIVLLYTKANAYEHLTGFYEACAAAEIDDYRNYEKACAALIEAQRCLSKALEKDPKNAISLMERQEGLKKAILDIKKFMAIRNVYDEDPFDAVRQVEALINDKEGVKYVRVGDLYAVLVVHNVRNENYRKAYALIKQLQEQEAGVDIRRHINTQIIDKICDETGNPRFTGVTTDSDEGEEQAGTVDYSYAMKRRERVLTDAAEQ</sequence>
<gene>
    <name evidence="8" type="ORF">EVEC_LOCUS2871</name>
</gene>
<keyword evidence="2" id="KW-0853">WD repeat</keyword>
<protein>
    <submittedName>
        <fullName evidence="10">Intraflagellar transport protein 140 homolog</fullName>
    </submittedName>
</protein>
<organism evidence="10">
    <name type="scientific">Enterobius vermicularis</name>
    <name type="common">Human pinworm</name>
    <dbReference type="NCBI Taxonomy" id="51028"/>
    <lineage>
        <taxon>Eukaryota</taxon>
        <taxon>Metazoa</taxon>
        <taxon>Ecdysozoa</taxon>
        <taxon>Nematoda</taxon>
        <taxon>Chromadorea</taxon>
        <taxon>Rhabditida</taxon>
        <taxon>Spirurina</taxon>
        <taxon>Oxyuridomorpha</taxon>
        <taxon>Oxyuroidea</taxon>
        <taxon>Oxyuridae</taxon>
        <taxon>Enterobius</taxon>
    </lineage>
</organism>
<dbReference type="GO" id="GO:0036064">
    <property type="term" value="C:ciliary basal body"/>
    <property type="evidence" value="ECO:0007669"/>
    <property type="project" value="TreeGrafter"/>
</dbReference>
<evidence type="ECO:0000256" key="2">
    <source>
        <dbReference type="ARBA" id="ARBA00022574"/>
    </source>
</evidence>
<reference evidence="10" key="1">
    <citation type="submission" date="2016-04" db="UniProtKB">
        <authorList>
            <consortium name="WormBaseParasite"/>
        </authorList>
    </citation>
    <scope>IDENTIFICATION</scope>
</reference>
<dbReference type="STRING" id="51028.A0A0N4UZU6"/>
<keyword evidence="4" id="KW-0969">Cilium</keyword>